<dbReference type="FunFam" id="3.90.260.10:FF:000001">
    <property type="entry name" value="Protein-glutamine gamma-glutamyltransferase 2"/>
    <property type="match status" value="1"/>
</dbReference>
<feature type="region of interest" description="Disordered" evidence="22">
    <location>
        <begin position="805"/>
        <end position="841"/>
    </location>
</feature>
<evidence type="ECO:0000259" key="23">
    <source>
        <dbReference type="SMART" id="SM00460"/>
    </source>
</evidence>
<evidence type="ECO:0000256" key="3">
    <source>
        <dbReference type="ARBA" id="ARBA00004613"/>
    </source>
</evidence>
<evidence type="ECO:0000256" key="15">
    <source>
        <dbReference type="ARBA" id="ARBA00024222"/>
    </source>
</evidence>
<evidence type="ECO:0000313" key="25">
    <source>
        <dbReference type="Proteomes" id="UP000796761"/>
    </source>
</evidence>
<evidence type="ECO:0000256" key="12">
    <source>
        <dbReference type="ARBA" id="ARBA00023084"/>
    </source>
</evidence>
<dbReference type="InterPro" id="IPR008958">
    <property type="entry name" value="Transglutaminase_C"/>
</dbReference>
<gene>
    <name evidence="24" type="ORF">HGM15179_005895</name>
</gene>
<evidence type="ECO:0000256" key="7">
    <source>
        <dbReference type="ARBA" id="ARBA00022679"/>
    </source>
</evidence>
<dbReference type="PANTHER" id="PTHR11590">
    <property type="entry name" value="PROTEIN-GLUTAMINE GAMMA-GLUTAMYLTRANSFERASE"/>
    <property type="match status" value="1"/>
</dbReference>
<keyword evidence="25" id="KW-1185">Reference proteome</keyword>
<evidence type="ECO:0000256" key="17">
    <source>
        <dbReference type="ARBA" id="ARBA00058277"/>
    </source>
</evidence>
<reference evidence="24" key="1">
    <citation type="submission" date="2019-04" db="EMBL/GenBank/DDBJ databases">
        <title>Genome assembly of Zosterops borbonicus 15179.</title>
        <authorList>
            <person name="Leroy T."/>
            <person name="Anselmetti Y."/>
            <person name="Tilak M.-K."/>
            <person name="Nabholz B."/>
        </authorList>
    </citation>
    <scope>NUCLEOTIDE SEQUENCE</scope>
    <source>
        <strain evidence="24">HGM_15179</strain>
        <tissue evidence="24">Muscle</tissue>
    </source>
</reference>
<dbReference type="FunFam" id="2.60.40.10:FF:000090">
    <property type="entry name" value="Protein-glutamine gamma-glutamyltransferase 2"/>
    <property type="match status" value="1"/>
</dbReference>
<evidence type="ECO:0000256" key="2">
    <source>
        <dbReference type="ARBA" id="ARBA00004496"/>
    </source>
</evidence>
<evidence type="ECO:0000256" key="13">
    <source>
        <dbReference type="ARBA" id="ARBA00023145"/>
    </source>
</evidence>
<comment type="function">
    <text evidence="17">Factor XIII is activated by thrombin and calcium ion to a transglutaminase that catalyzes the formation of gamma-glutamyl-epsilon-lysine cross-links between fibrin chains, thus stabilizing the fibrin clot. Also cross-link alpha-2-plasmin inhibitor, or fibronectin, to the alpha chains of fibrin.</text>
</comment>
<dbReference type="FunFam" id="2.60.40.10:FF:000171">
    <property type="entry name" value="protein-glutamine gamma-glutamyltransferase 6"/>
    <property type="match status" value="1"/>
</dbReference>
<dbReference type="InterPro" id="IPR036985">
    <property type="entry name" value="Transglutaminase-like_sf"/>
</dbReference>
<evidence type="ECO:0000313" key="24">
    <source>
        <dbReference type="EMBL" id="TRZ21221.1"/>
    </source>
</evidence>
<dbReference type="FunFam" id="2.60.40.10:FF:000978">
    <property type="entry name" value="coagulation factor XIII A chain"/>
    <property type="match status" value="1"/>
</dbReference>
<dbReference type="InterPro" id="IPR002931">
    <property type="entry name" value="Transglutaminase-like"/>
</dbReference>
<dbReference type="OrthoDB" id="437511at2759"/>
<evidence type="ECO:0000256" key="6">
    <source>
        <dbReference type="ARBA" id="ARBA00022525"/>
    </source>
</evidence>
<comment type="cofactor">
    <cofactor evidence="1">
        <name>Ca(2+)</name>
        <dbReference type="ChEBI" id="CHEBI:29108"/>
    </cofactor>
</comment>
<keyword evidence="6" id="KW-0964">Secreted</keyword>
<dbReference type="InterPro" id="IPR050779">
    <property type="entry name" value="Transglutaminase"/>
</dbReference>
<comment type="subcellular location">
    <subcellularLocation>
        <location evidence="2">Cytoplasm</location>
    </subcellularLocation>
    <subcellularLocation>
        <location evidence="3">Secreted</location>
    </subcellularLocation>
</comment>
<dbReference type="GO" id="GO:0005737">
    <property type="term" value="C:cytoplasm"/>
    <property type="evidence" value="ECO:0007669"/>
    <property type="project" value="UniProtKB-SubCell"/>
</dbReference>
<protein>
    <recommendedName>
        <fullName evidence="19">Coagulation factor XIII A chain</fullName>
        <ecNumber evidence="15">2.3.2.13</ecNumber>
    </recommendedName>
    <alternativeName>
        <fullName evidence="20">Protein-glutamine gamma-glutamyltransferase A chain</fullName>
    </alternativeName>
    <alternativeName>
        <fullName evidence="21">Transglutaminase A chain</fullName>
    </alternativeName>
</protein>
<dbReference type="InterPro" id="IPR014756">
    <property type="entry name" value="Ig_E-set"/>
</dbReference>
<dbReference type="SUPFAM" id="SSF81296">
    <property type="entry name" value="E set domains"/>
    <property type="match status" value="1"/>
</dbReference>
<name>A0A8K1GNW5_9PASS</name>
<evidence type="ECO:0000256" key="4">
    <source>
        <dbReference type="ARBA" id="ARBA00005968"/>
    </source>
</evidence>
<comment type="similarity">
    <text evidence="4">Belongs to the transglutaminase superfamily. Transglutaminase family.</text>
</comment>
<keyword evidence="8" id="KW-0356">Hemostasis</keyword>
<feature type="domain" description="Transglutaminase-like" evidence="23">
    <location>
        <begin position="309"/>
        <end position="402"/>
    </location>
</feature>
<comment type="caution">
    <text evidence="24">The sequence shown here is derived from an EMBL/GenBank/DDBJ whole genome shotgun (WGS) entry which is preliminary data.</text>
</comment>
<dbReference type="SUPFAM" id="SSF49309">
    <property type="entry name" value="Transglutaminase, two C-terminal domains"/>
    <property type="match status" value="2"/>
</dbReference>
<dbReference type="InterPro" id="IPR013783">
    <property type="entry name" value="Ig-like_fold"/>
</dbReference>
<proteinExistence type="inferred from homology"/>
<dbReference type="InterPro" id="IPR001102">
    <property type="entry name" value="Transglutaminase_N"/>
</dbReference>
<keyword evidence="14" id="KW-0012">Acyltransferase</keyword>
<dbReference type="Gene3D" id="2.60.40.10">
    <property type="entry name" value="Immunoglobulins"/>
    <property type="match status" value="3"/>
</dbReference>
<evidence type="ECO:0000256" key="1">
    <source>
        <dbReference type="ARBA" id="ARBA00001913"/>
    </source>
</evidence>
<dbReference type="EC" id="2.3.2.13" evidence="15"/>
<dbReference type="Gene3D" id="3.90.260.10">
    <property type="entry name" value="Transglutaminase-like"/>
    <property type="match status" value="1"/>
</dbReference>
<dbReference type="Pfam" id="PF00868">
    <property type="entry name" value="Transglut_N"/>
    <property type="match status" value="1"/>
</dbReference>
<evidence type="ECO:0000256" key="8">
    <source>
        <dbReference type="ARBA" id="ARBA00022696"/>
    </source>
</evidence>
<evidence type="ECO:0000256" key="21">
    <source>
        <dbReference type="ARBA" id="ARBA00082760"/>
    </source>
</evidence>
<comment type="catalytic activity">
    <reaction evidence="16">
        <text>L-glutaminyl-[protein] + L-lysyl-[protein] = [protein]-L-lysyl-N(6)-5-L-glutamyl-[protein] + NH4(+)</text>
        <dbReference type="Rhea" id="RHEA:54816"/>
        <dbReference type="Rhea" id="RHEA-COMP:9752"/>
        <dbReference type="Rhea" id="RHEA-COMP:10207"/>
        <dbReference type="Rhea" id="RHEA-COMP:14005"/>
        <dbReference type="ChEBI" id="CHEBI:28938"/>
        <dbReference type="ChEBI" id="CHEBI:29969"/>
        <dbReference type="ChEBI" id="CHEBI:30011"/>
        <dbReference type="ChEBI" id="CHEBI:138370"/>
        <dbReference type="EC" id="2.3.2.13"/>
    </reaction>
</comment>
<evidence type="ECO:0000256" key="22">
    <source>
        <dbReference type="SAM" id="MobiDB-lite"/>
    </source>
</evidence>
<evidence type="ECO:0000256" key="10">
    <source>
        <dbReference type="ARBA" id="ARBA00022837"/>
    </source>
</evidence>
<dbReference type="Pfam" id="PF00927">
    <property type="entry name" value="Transglut_C"/>
    <property type="match status" value="2"/>
</dbReference>
<dbReference type="SMART" id="SM00460">
    <property type="entry name" value="TGc"/>
    <property type="match status" value="1"/>
</dbReference>
<keyword evidence="5" id="KW-0963">Cytoplasm</keyword>
<comment type="subunit">
    <text evidence="18">Tetramer of two A chains (F13A1) and two B (F13B) chains.</text>
</comment>
<dbReference type="GO" id="GO:0046872">
    <property type="term" value="F:metal ion binding"/>
    <property type="evidence" value="ECO:0007669"/>
    <property type="project" value="UniProtKB-KW"/>
</dbReference>
<dbReference type="Proteomes" id="UP000796761">
    <property type="component" value="Unassembled WGS sequence"/>
</dbReference>
<evidence type="ECO:0000256" key="14">
    <source>
        <dbReference type="ARBA" id="ARBA00023315"/>
    </source>
</evidence>
<organism evidence="24 25">
    <name type="scientific">Zosterops borbonicus</name>
    <dbReference type="NCBI Taxonomy" id="364589"/>
    <lineage>
        <taxon>Eukaryota</taxon>
        <taxon>Metazoa</taxon>
        <taxon>Chordata</taxon>
        <taxon>Craniata</taxon>
        <taxon>Vertebrata</taxon>
        <taxon>Euteleostomi</taxon>
        <taxon>Archelosauria</taxon>
        <taxon>Archosauria</taxon>
        <taxon>Dinosauria</taxon>
        <taxon>Saurischia</taxon>
        <taxon>Theropoda</taxon>
        <taxon>Coelurosauria</taxon>
        <taxon>Aves</taxon>
        <taxon>Neognathae</taxon>
        <taxon>Neoaves</taxon>
        <taxon>Telluraves</taxon>
        <taxon>Australaves</taxon>
        <taxon>Passeriformes</taxon>
        <taxon>Sylvioidea</taxon>
        <taxon>Zosteropidae</taxon>
        <taxon>Zosterops</taxon>
    </lineage>
</organism>
<dbReference type="EMBL" id="SWJQ01000130">
    <property type="protein sequence ID" value="TRZ21221.1"/>
    <property type="molecule type" value="Genomic_DNA"/>
</dbReference>
<dbReference type="InterPro" id="IPR036238">
    <property type="entry name" value="Transglutaminase_C_sf"/>
</dbReference>
<dbReference type="SUPFAM" id="SSF54001">
    <property type="entry name" value="Cysteine proteinases"/>
    <property type="match status" value="1"/>
</dbReference>
<sequence>MSTSEENKLPLNGRRAIPPNYSNDEENEVPEMEAFGVIPRGFNPRDYLRVVDIYMFKDPHEINKQEHHTDKYYNPRLIVRRGQAFQIQIDFNRPYKPQSDQFWLEFFMGRYPEQNKGTYIPVQVGNALKPGQWGAKIIHRENNSIRLSIMSSSTCIIGKFRLYVAVLTPFGILRTRRNSATDIYILFNPWCQLDAVYLDGEKEREEYVLNDVGVLFHGNVEDVKTRSWSYGQFEENVLDACLFLMDKAELELSGRGNPIKICRVASAVINSRDDDGVIVGSWNNTYDYGVAPSAWTGSVDILLEYYSSKQPVRYGQCWVFAGVLNTFLRCLGIPARLITNYSSAHDNNANLRLDLFLDDEGKVDTRLTKDSIWNYHCWNEAWMTRPDLPVGFGGWQVVDATPQETSDGMYRCGPSSVQAIKHGHVCFQFDAPFVYAEVNGDIFYTRIEKNGTQVVEGVDTARIGQLIVTKEVGGDGMMDITEEYKFREGSDEERLALETAVMYGVKKQSVQDTTYQPQTDVDMDFQAQKAALGNDFKVTITFRNKSRNSYTATTYLLGNIVFYTGVPKREFKKHSFSAKLEPSSSSSFDIVIKSSEYMSDVLEQASFHFFVTARINETGKILAVQKAVVLEIPTLQIKTKGALVAGKEVSVIVEFTNPLKQTLENVTLRLEGPGVLRTIKKQFGRIPMNSTLTWEVKFTPMRPGLRRLIASLNSDALRHVYAGTTNTSNCAVVGDLPGKPSAQQQGACKCLQWAQLREVVRTAGKQQDQDRKFRGSQLVKEEKQISKAGEHLMMSTYEIISCMTTERRGEERRGEERRGEERRGEERRGEERRGEERRGEERRVLWVKKQFKELETV</sequence>
<evidence type="ECO:0000256" key="5">
    <source>
        <dbReference type="ARBA" id="ARBA00022490"/>
    </source>
</evidence>
<keyword evidence="11" id="KW-0007">Acetylation</keyword>
<dbReference type="GO" id="GO:0003810">
    <property type="term" value="F:protein-glutamine gamma-glutamyltransferase activity"/>
    <property type="evidence" value="ECO:0007669"/>
    <property type="project" value="UniProtKB-EC"/>
</dbReference>
<dbReference type="AlphaFoldDB" id="A0A8K1GNW5"/>
<keyword evidence="9" id="KW-0479">Metal-binding</keyword>
<keyword evidence="7" id="KW-0808">Transferase</keyword>
<evidence type="ECO:0000256" key="18">
    <source>
        <dbReference type="ARBA" id="ARBA00064927"/>
    </source>
</evidence>
<evidence type="ECO:0000256" key="9">
    <source>
        <dbReference type="ARBA" id="ARBA00022723"/>
    </source>
</evidence>
<dbReference type="GO" id="GO:0072378">
    <property type="term" value="P:blood coagulation, fibrin clot formation"/>
    <property type="evidence" value="ECO:0007669"/>
    <property type="project" value="TreeGrafter"/>
</dbReference>
<dbReference type="Pfam" id="PF01841">
    <property type="entry name" value="Transglut_core"/>
    <property type="match status" value="1"/>
</dbReference>
<keyword evidence="10" id="KW-0106">Calcium</keyword>
<keyword evidence="13" id="KW-0865">Zymogen</keyword>
<keyword evidence="12" id="KW-0094">Blood coagulation</keyword>
<feature type="region of interest" description="Disordered" evidence="22">
    <location>
        <begin position="1"/>
        <end position="25"/>
    </location>
</feature>
<dbReference type="PANTHER" id="PTHR11590:SF42">
    <property type="entry name" value="COAGULATION FACTOR XIII A CHAIN"/>
    <property type="match status" value="1"/>
</dbReference>
<evidence type="ECO:0000256" key="11">
    <source>
        <dbReference type="ARBA" id="ARBA00022990"/>
    </source>
</evidence>
<dbReference type="InterPro" id="IPR038765">
    <property type="entry name" value="Papain-like_cys_pep_sf"/>
</dbReference>
<evidence type="ECO:0000256" key="19">
    <source>
        <dbReference type="ARBA" id="ARBA00072805"/>
    </source>
</evidence>
<dbReference type="InterPro" id="IPR013808">
    <property type="entry name" value="Transglutaminase_AS"/>
</dbReference>
<evidence type="ECO:0000256" key="16">
    <source>
        <dbReference type="ARBA" id="ARBA00051843"/>
    </source>
</evidence>
<dbReference type="PROSITE" id="PS00547">
    <property type="entry name" value="TRANSGLUTAMINASES"/>
    <property type="match status" value="1"/>
</dbReference>
<evidence type="ECO:0000256" key="20">
    <source>
        <dbReference type="ARBA" id="ARBA00078127"/>
    </source>
</evidence>
<dbReference type="GO" id="GO:0005576">
    <property type="term" value="C:extracellular region"/>
    <property type="evidence" value="ECO:0007669"/>
    <property type="project" value="UniProtKB-SubCell"/>
</dbReference>
<accession>A0A8K1GNW5</accession>